<keyword evidence="8 15" id="KW-0862">Zinc</keyword>
<dbReference type="EC" id="1.-.-.-" evidence="14"/>
<feature type="binding site" description="axial binding residue" evidence="16">
    <location>
        <position position="29"/>
    </location>
    <ligand>
        <name>heme</name>
        <dbReference type="ChEBI" id="CHEBI:30413"/>
    </ligand>
    <ligandPart>
        <name>Fe</name>
        <dbReference type="ChEBI" id="CHEBI:18248"/>
    </ligandPart>
</feature>
<dbReference type="SUPFAM" id="SSF55856">
    <property type="entry name" value="Cytochrome b5-like heme/steroid binding domain"/>
    <property type="match status" value="1"/>
</dbReference>
<organism evidence="19 20">
    <name type="scientific">Caenorhabditis tropicalis</name>
    <dbReference type="NCBI Taxonomy" id="1561998"/>
    <lineage>
        <taxon>Eukaryota</taxon>
        <taxon>Metazoa</taxon>
        <taxon>Ecdysozoa</taxon>
        <taxon>Nematoda</taxon>
        <taxon>Chromadorea</taxon>
        <taxon>Rhabditida</taxon>
        <taxon>Rhabditina</taxon>
        <taxon>Rhabditomorpha</taxon>
        <taxon>Rhabditoidea</taxon>
        <taxon>Rhabditidae</taxon>
        <taxon>Peloderinae</taxon>
        <taxon>Caenorhabditis</taxon>
    </lineage>
</organism>
<evidence type="ECO:0000256" key="16">
    <source>
        <dbReference type="PIRSR" id="PIRSR005149-50"/>
    </source>
</evidence>
<feature type="binding site" evidence="15">
    <location>
        <position position="183"/>
    </location>
    <ligand>
        <name>Zn(2+)</name>
        <dbReference type="ChEBI" id="CHEBI:29105"/>
        <label>1</label>
    </ligand>
</feature>
<keyword evidence="9 17" id="KW-1133">Transmembrane helix</keyword>
<comment type="similarity">
    <text evidence="2 14">Belongs to the sterol desaturase family. SCS7 subfamily.</text>
</comment>
<feature type="binding site" description="axial binding residue" evidence="16">
    <location>
        <position position="61"/>
    </location>
    <ligand>
        <name>heme</name>
        <dbReference type="ChEBI" id="CHEBI:30413"/>
    </ligand>
    <ligandPart>
        <name>Fe</name>
        <dbReference type="ChEBI" id="CHEBI:18248"/>
    </ligandPart>
</feature>
<keyword evidence="16" id="KW-0349">Heme</keyword>
<reference evidence="20" key="1">
    <citation type="submission" date="2016-11" db="UniProtKB">
        <authorList>
            <consortium name="WormBaseParasite"/>
        </authorList>
    </citation>
    <scope>IDENTIFICATION</scope>
</reference>
<evidence type="ECO:0000256" key="13">
    <source>
        <dbReference type="ARBA" id="ARBA00023160"/>
    </source>
</evidence>
<evidence type="ECO:0000313" key="19">
    <source>
        <dbReference type="Proteomes" id="UP000095282"/>
    </source>
</evidence>
<dbReference type="eggNOG" id="KOG0539">
    <property type="taxonomic scope" value="Eukaryota"/>
</dbReference>
<dbReference type="InterPro" id="IPR006694">
    <property type="entry name" value="Fatty_acid_hydroxylase"/>
</dbReference>
<keyword evidence="7 14" id="KW-0276">Fatty acid metabolism</keyword>
<dbReference type="Gene3D" id="3.10.120.10">
    <property type="entry name" value="Cytochrome b5-like heme/steroid binding domain"/>
    <property type="match status" value="1"/>
</dbReference>
<accession>A0A1I7TTI3</accession>
<evidence type="ECO:0000256" key="15">
    <source>
        <dbReference type="PIRSR" id="PIRSR005149-1"/>
    </source>
</evidence>
<evidence type="ECO:0000256" key="1">
    <source>
        <dbReference type="ARBA" id="ARBA00004477"/>
    </source>
</evidence>
<feature type="transmembrane region" description="Helical" evidence="17">
    <location>
        <begin position="128"/>
        <end position="149"/>
    </location>
</feature>
<dbReference type="GO" id="GO:0005506">
    <property type="term" value="F:iron ion binding"/>
    <property type="evidence" value="ECO:0007669"/>
    <property type="project" value="UniProtKB-UniRule"/>
</dbReference>
<keyword evidence="5 14" id="KW-0479">Metal-binding</keyword>
<evidence type="ECO:0000256" key="10">
    <source>
        <dbReference type="ARBA" id="ARBA00023002"/>
    </source>
</evidence>
<dbReference type="Pfam" id="PF04116">
    <property type="entry name" value="FA_hydroxylase"/>
    <property type="match status" value="1"/>
</dbReference>
<keyword evidence="6 14" id="KW-0256">Endoplasmic reticulum</keyword>
<evidence type="ECO:0000256" key="8">
    <source>
        <dbReference type="ARBA" id="ARBA00022833"/>
    </source>
</evidence>
<dbReference type="SMART" id="SM01117">
    <property type="entry name" value="Cyt-b5"/>
    <property type="match status" value="1"/>
</dbReference>
<sequence>MGIGAEEKKPLLVQLNGQYYDIAEFSHKHPGGSKVLNRLAGEEIGEFMRGEKRIMGVRHEHSEAAYNMLERYNVNTIQKGDPLIESKTGMLFKVGSLGTDYWHWIHQPYDGTLRLFDSDILESMTRTVWWVVPAIWVPIVVIFSIMSVLSFSSSTDVYNSVLLWSAWFVIGVLTWTLTEYSLHRWVFHWKPSPESQNQILLHFLAHGLHHKTPMDGDRLVFPPVPAAILVGIFYIIYSNTFQWPVFCAFGAGKLFGYVMYDMVHYYLHHGSPRPHSNLHFRKVYHHNHHFKNFDVGFGISTSLWDYVFHTLGMGPL</sequence>
<dbReference type="WBParaSite" id="Csp11.Scaffold629.g11630.t1">
    <property type="protein sequence ID" value="Csp11.Scaffold629.g11630.t1"/>
    <property type="gene ID" value="Csp11.Scaffold629.g11630"/>
</dbReference>
<proteinExistence type="inferred from homology"/>
<feature type="binding site" evidence="15">
    <location>
        <position position="268"/>
    </location>
    <ligand>
        <name>Zn(2+)</name>
        <dbReference type="ChEBI" id="CHEBI:29105"/>
        <label>1</label>
    </ligand>
</feature>
<feature type="binding site" evidence="15">
    <location>
        <position position="206"/>
    </location>
    <ligand>
        <name>Zn(2+)</name>
        <dbReference type="ChEBI" id="CHEBI:29105"/>
        <label>1</label>
    </ligand>
</feature>
<dbReference type="GO" id="GO:0006633">
    <property type="term" value="P:fatty acid biosynthetic process"/>
    <property type="evidence" value="ECO:0007669"/>
    <property type="project" value="UniProtKB-KW"/>
</dbReference>
<comment type="function">
    <text evidence="14">Catalyzes stereospecific hydroxylation of free fatty acids at the C-2 position to produce (R)-2-hydroxy fatty acids, which are building blocks of sphingolipids and glycosphingolipids common in neural tissue and epidermis. Plays an essential role in the synthesis of galactosphingolipids of the myelin sheath. Responsible for the synthesis of sphingolipids and glycosphingolipids involved in the formation of epidermal lamellar bodies critical for skin permeability barrier. Participates in the synthesis of glycosphingolipids and a fraction of type II wax diesters in sebaceous gland, specifically regulating hair follicle homeostasis. Involved in the synthesis of sphingolipids of plasma membrane rafts, controlling lipid raft mobility and trafficking of raft-associated proteins.</text>
</comment>
<dbReference type="Proteomes" id="UP000095282">
    <property type="component" value="Unplaced"/>
</dbReference>
<feature type="transmembrane region" description="Helical" evidence="17">
    <location>
        <begin position="219"/>
        <end position="237"/>
    </location>
</feature>
<keyword evidence="3 14" id="KW-0444">Lipid biosynthesis</keyword>
<dbReference type="eggNOG" id="KOG0537">
    <property type="taxonomic scope" value="Eukaryota"/>
</dbReference>
<feature type="binding site" evidence="15">
    <location>
        <position position="288"/>
    </location>
    <ligand>
        <name>Zn(2+)</name>
        <dbReference type="ChEBI" id="CHEBI:29105"/>
        <label>1</label>
    </ligand>
</feature>
<dbReference type="GO" id="GO:0080132">
    <property type="term" value="F:fatty acid 2-hydroxylase activity"/>
    <property type="evidence" value="ECO:0007669"/>
    <property type="project" value="InterPro"/>
</dbReference>
<evidence type="ECO:0000256" key="9">
    <source>
        <dbReference type="ARBA" id="ARBA00022989"/>
    </source>
</evidence>
<dbReference type="InterPro" id="IPR036400">
    <property type="entry name" value="Cyt_B5-like_heme/steroid_sf"/>
</dbReference>
<evidence type="ECO:0000256" key="14">
    <source>
        <dbReference type="PIRNR" id="PIRNR005149"/>
    </source>
</evidence>
<dbReference type="InterPro" id="IPR014430">
    <property type="entry name" value="Scs7"/>
</dbReference>
<dbReference type="Pfam" id="PF00173">
    <property type="entry name" value="Cyt-b5"/>
    <property type="match status" value="1"/>
</dbReference>
<keyword evidence="19" id="KW-1185">Reference proteome</keyword>
<evidence type="ECO:0000256" key="2">
    <source>
        <dbReference type="ARBA" id="ARBA00005747"/>
    </source>
</evidence>
<evidence type="ECO:0000313" key="20">
    <source>
        <dbReference type="WBParaSite" id="Csp11.Scaffold629.g11630.t1"/>
    </source>
</evidence>
<feature type="transmembrane region" description="Helical" evidence="17">
    <location>
        <begin position="243"/>
        <end position="263"/>
    </location>
</feature>
<comment type="cofactor">
    <cofactor evidence="16">
        <name>Fe cation</name>
        <dbReference type="ChEBI" id="CHEBI:24875"/>
    </cofactor>
</comment>
<dbReference type="GO" id="GO:0005789">
    <property type="term" value="C:endoplasmic reticulum membrane"/>
    <property type="evidence" value="ECO:0007669"/>
    <property type="project" value="UniProtKB-SubCell"/>
</dbReference>
<protein>
    <recommendedName>
        <fullName evidence="14">Fatty acid 2-hydroxylase</fullName>
        <ecNumber evidence="14">1.-.-.-</ecNumber>
    </recommendedName>
</protein>
<keyword evidence="14 16" id="KW-0408">Iron</keyword>
<evidence type="ECO:0000256" key="11">
    <source>
        <dbReference type="ARBA" id="ARBA00023098"/>
    </source>
</evidence>
<dbReference type="InterPro" id="IPR001199">
    <property type="entry name" value="Cyt_B5-like_heme/steroid-bd"/>
</dbReference>
<feature type="domain" description="Cytochrome b5 heme-binding" evidence="18">
    <location>
        <begin position="1"/>
        <end position="78"/>
    </location>
</feature>
<evidence type="ECO:0000256" key="12">
    <source>
        <dbReference type="ARBA" id="ARBA00023136"/>
    </source>
</evidence>
<feature type="binding site" evidence="15">
    <location>
        <position position="285"/>
    </location>
    <ligand>
        <name>Zn(2+)</name>
        <dbReference type="ChEBI" id="CHEBI:29105"/>
        <label>1</label>
    </ligand>
</feature>
<dbReference type="PANTHER" id="PTHR12863">
    <property type="entry name" value="FATTY ACID HYDROXYLASE"/>
    <property type="match status" value="1"/>
</dbReference>
<feature type="binding site" evidence="15">
    <location>
        <position position="264"/>
    </location>
    <ligand>
        <name>Zn(2+)</name>
        <dbReference type="ChEBI" id="CHEBI:29105"/>
        <label>1</label>
    </ligand>
</feature>
<keyword evidence="11 14" id="KW-0443">Lipid metabolism</keyword>
<feature type="transmembrane region" description="Helical" evidence="17">
    <location>
        <begin position="161"/>
        <end position="182"/>
    </location>
</feature>
<dbReference type="PROSITE" id="PS50255">
    <property type="entry name" value="CYTOCHROME_B5_2"/>
    <property type="match status" value="1"/>
</dbReference>
<feature type="binding site" evidence="15">
    <location>
        <position position="188"/>
    </location>
    <ligand>
        <name>Zn(2+)</name>
        <dbReference type="ChEBI" id="CHEBI:29105"/>
        <label>1</label>
    </ligand>
</feature>
<evidence type="ECO:0000256" key="3">
    <source>
        <dbReference type="ARBA" id="ARBA00022516"/>
    </source>
</evidence>
<evidence type="ECO:0000259" key="18">
    <source>
        <dbReference type="PROSITE" id="PS50255"/>
    </source>
</evidence>
<evidence type="ECO:0000256" key="5">
    <source>
        <dbReference type="ARBA" id="ARBA00022723"/>
    </source>
</evidence>
<evidence type="ECO:0000256" key="17">
    <source>
        <dbReference type="SAM" id="Phobius"/>
    </source>
</evidence>
<evidence type="ECO:0000256" key="4">
    <source>
        <dbReference type="ARBA" id="ARBA00022692"/>
    </source>
</evidence>
<feature type="binding site" evidence="15">
    <location>
        <position position="210"/>
    </location>
    <ligand>
        <name>Zn(2+)</name>
        <dbReference type="ChEBI" id="CHEBI:29105"/>
        <label>1</label>
    </ligand>
</feature>
<evidence type="ECO:0000256" key="6">
    <source>
        <dbReference type="ARBA" id="ARBA00022824"/>
    </source>
</evidence>
<keyword evidence="10 14" id="KW-0560">Oxidoreductase</keyword>
<comment type="subcellular location">
    <subcellularLocation>
        <location evidence="1">Endoplasmic reticulum membrane</location>
        <topology evidence="1">Multi-pass membrane protein</topology>
    </subcellularLocation>
</comment>
<dbReference type="PANTHER" id="PTHR12863:SF1">
    <property type="entry name" value="FATTY ACID 2-HYDROXYLASE"/>
    <property type="match status" value="1"/>
</dbReference>
<dbReference type="PIRSF" id="PIRSF005149">
    <property type="entry name" value="IPC-B_HD"/>
    <property type="match status" value="1"/>
</dbReference>
<keyword evidence="12 14" id="KW-0472">Membrane</keyword>
<keyword evidence="4 17" id="KW-0812">Transmembrane</keyword>
<comment type="cofactor">
    <cofactor evidence="14 15">
        <name>Zn(2+)</name>
        <dbReference type="ChEBI" id="CHEBI:29105"/>
    </cofactor>
    <text evidence="14 15">Binds 2 Zn(2+) ions per subunit that likely form a catalytic dimetal center.</text>
</comment>
<keyword evidence="13 14" id="KW-0275">Fatty acid biosynthesis</keyword>
<feature type="binding site" evidence="15">
    <location>
        <position position="209"/>
    </location>
    <ligand>
        <name>Zn(2+)</name>
        <dbReference type="ChEBI" id="CHEBI:29105"/>
        <label>1</label>
    </ligand>
</feature>
<name>A0A1I7TTI3_9PELO</name>
<feature type="binding site" evidence="15">
    <location>
        <position position="289"/>
    </location>
    <ligand>
        <name>Zn(2+)</name>
        <dbReference type="ChEBI" id="CHEBI:29105"/>
        <label>1</label>
    </ligand>
</feature>
<dbReference type="STRING" id="1561998.A0A1I7TTI3"/>
<evidence type="ECO:0000256" key="7">
    <source>
        <dbReference type="ARBA" id="ARBA00022832"/>
    </source>
</evidence>
<dbReference type="AlphaFoldDB" id="A0A1I7TTI3"/>